<dbReference type="Proteomes" id="UP000031666">
    <property type="component" value="Unassembled WGS sequence"/>
</dbReference>
<dbReference type="AlphaFoldDB" id="A0A0B8QEK5"/>
<reference evidence="1 2" key="2">
    <citation type="submission" date="2015-01" db="EMBL/GenBank/DDBJ databases">
        <authorList>
            <consortium name="NBRP consortium"/>
            <person name="Sawabe T."/>
            <person name="Meirelles P."/>
            <person name="Feng G."/>
            <person name="Sayaka M."/>
            <person name="Hattori M."/>
            <person name="Ohkuma M."/>
        </authorList>
    </citation>
    <scope>NUCLEOTIDE SEQUENCE [LARGE SCALE GENOMIC DNA]</scope>
    <source>
        <strain evidence="2">JCM 19241</strain>
    </source>
</reference>
<protein>
    <submittedName>
        <fullName evidence="1">Uncharacterized protein</fullName>
    </submittedName>
</protein>
<evidence type="ECO:0000313" key="2">
    <source>
        <dbReference type="Proteomes" id="UP000031666"/>
    </source>
</evidence>
<sequence length="132" mass="15134">MKKSQRVTASFDYTDFLAHSSASPRWRFIDALQSIAPIFSTTWRHQLASESTQDKEQLLWESALVHLSSTNGDESNLSRLMKLARSQGIECLMLSLPYSFEPSQIEDIEVKGRVEIKVLDEEHWKVKIKAAH</sequence>
<accession>A0A0B8QEK5</accession>
<dbReference type="EMBL" id="BBSC01000004">
    <property type="protein sequence ID" value="GAM75422.1"/>
    <property type="molecule type" value="Genomic_DNA"/>
</dbReference>
<evidence type="ECO:0000313" key="1">
    <source>
        <dbReference type="EMBL" id="GAM75422.1"/>
    </source>
</evidence>
<proteinExistence type="predicted"/>
<name>A0A0B8QEK5_9VIBR</name>
<organism evidence="1 2">
    <name type="scientific">Vibrio ishigakensis</name>
    <dbReference type="NCBI Taxonomy" id="1481914"/>
    <lineage>
        <taxon>Bacteria</taxon>
        <taxon>Pseudomonadati</taxon>
        <taxon>Pseudomonadota</taxon>
        <taxon>Gammaproteobacteria</taxon>
        <taxon>Vibrionales</taxon>
        <taxon>Vibrionaceae</taxon>
        <taxon>Vibrio</taxon>
    </lineage>
</organism>
<comment type="caution">
    <text evidence="1">The sequence shown here is derived from an EMBL/GenBank/DDBJ whole genome shotgun (WGS) entry which is preliminary data.</text>
</comment>
<reference evidence="1 2" key="1">
    <citation type="submission" date="2015-01" db="EMBL/GenBank/DDBJ databases">
        <title>Vibrio sp. C94 JCM 19241 whole genome shotgun sequence.</title>
        <authorList>
            <person name="Sawabe T."/>
            <person name="Meirelles P."/>
            <person name="Feng G."/>
            <person name="Sayaka M."/>
            <person name="Hattori M."/>
            <person name="Ohkuma M."/>
        </authorList>
    </citation>
    <scope>NUCLEOTIDE SEQUENCE [LARGE SCALE GENOMIC DNA]</scope>
    <source>
        <strain evidence="2">JCM 19241</strain>
    </source>
</reference>
<gene>
    <name evidence="1" type="ORF">JCM19241_3334</name>
</gene>